<proteinExistence type="predicted"/>
<dbReference type="Proteomes" id="UP001365846">
    <property type="component" value="Unassembled WGS sequence"/>
</dbReference>
<evidence type="ECO:0000313" key="2">
    <source>
        <dbReference type="Proteomes" id="UP001365846"/>
    </source>
</evidence>
<dbReference type="RefSeq" id="WP_340355869.1">
    <property type="nucleotide sequence ID" value="NZ_JBBKZU010000002.1"/>
</dbReference>
<protein>
    <submittedName>
        <fullName evidence="1">Uncharacterized protein</fullName>
    </submittedName>
</protein>
<evidence type="ECO:0000313" key="1">
    <source>
        <dbReference type="EMBL" id="MEJ8810551.1"/>
    </source>
</evidence>
<dbReference type="EMBL" id="JBBKZU010000002">
    <property type="protein sequence ID" value="MEJ8810551.1"/>
    <property type="molecule type" value="Genomic_DNA"/>
</dbReference>
<comment type="caution">
    <text evidence="1">The sequence shown here is derived from an EMBL/GenBank/DDBJ whole genome shotgun (WGS) entry which is preliminary data.</text>
</comment>
<gene>
    <name evidence="1" type="ORF">WKW77_05680</name>
</gene>
<sequence>MKHMPAESFSYRGVCVDLQIECARGLVFGHADLLAGGEFMNRVSLGSGRSPDEVRERLRCLAKAKIDLAEVVRTAEAECARCRPAAVHPAKRGQGRRKEST</sequence>
<accession>A0ABU8VAP9</accession>
<name>A0ABU8VAP9_9BURK</name>
<organism evidence="1 2">
    <name type="scientific">Variovorax ureilyticus</name>
    <dbReference type="NCBI Taxonomy" id="1836198"/>
    <lineage>
        <taxon>Bacteria</taxon>
        <taxon>Pseudomonadati</taxon>
        <taxon>Pseudomonadota</taxon>
        <taxon>Betaproteobacteria</taxon>
        <taxon>Burkholderiales</taxon>
        <taxon>Comamonadaceae</taxon>
        <taxon>Variovorax</taxon>
    </lineage>
</organism>
<reference evidence="1 2" key="1">
    <citation type="submission" date="2024-03" db="EMBL/GenBank/DDBJ databases">
        <title>Novel species of the genus Variovorax.</title>
        <authorList>
            <person name="Liu Q."/>
            <person name="Xin Y.-H."/>
        </authorList>
    </citation>
    <scope>NUCLEOTIDE SEQUENCE [LARGE SCALE GENOMIC DNA]</scope>
    <source>
        <strain evidence="1 2">KACC 18899</strain>
    </source>
</reference>
<keyword evidence="2" id="KW-1185">Reference proteome</keyword>